<dbReference type="Proteomes" id="UP000812440">
    <property type="component" value="Chromosome 1"/>
</dbReference>
<feature type="domain" description="TsaA-like" evidence="11">
    <location>
        <begin position="320"/>
        <end position="454"/>
    </location>
</feature>
<dbReference type="PROSITE" id="PS51668">
    <property type="entry name" value="TSAA_2"/>
    <property type="match status" value="1"/>
</dbReference>
<protein>
    <recommendedName>
        <fullName evidence="7">tRNA (adenine(37)-N6)-methyltransferase</fullName>
    </recommendedName>
    <alternativeName>
        <fullName evidence="8">tRNA methyltransferase O</fullName>
    </alternativeName>
</protein>
<sequence>MLQQMDVNTALMRGDFKLLRSLVESGSDVNLRDKEYRTALINCCLHDAQRWALGSARLLLTYGAKVSYCDRMGRNALMFSVMYRREDLVKLFLTALDCDLADSDKWNRTVFWYATFSGNQIIESMIKEILNKYGLLPEMSNKQNLKRSRKSTQQQHKICATKYAKQKGTKDFLAFTVNSTENFILPYKTIPAELWGKRAAFFKSVKRSSHKGTINLSPKKESPQKGLVANIHSMPQDFKRKTIQCLAKTEYDSQRNSWKQDFNTLISIYEIQHSLLYCKKAENLPSIPRTNLNTKVDMFTDSQLMNKRRCMGRRLSFDTLDDMTKNHIKNGTPRQPSVCSLSRGCLRISKSIFNNPEHSLIGLEQFSHVWILFVFHKNGQLSCKAKVQPPRLNGKKTGVFSTRSPHRPNAIGLTLARLDKVEGDTLYFSGIDIIHGTPVLDIKPYITEYDSPHPRQAFENYDQEIERIHKEQKDADLLERNKEIAGLPGDQSSSDDLPEPNQEISPNAIQKLGSHREMNNEDQNIGIVGKLPSPVSEKRYTKPINCDMDTKENMIESTIQLPSNTTARDECKNNDSFVPSWVKNAPVAKLSVRFTPHAENELKQFKAPGFTGELSFRYFQTPEEAKCAIINVLCADPRSVYRRKQCQDRLFYFSLDTVHITCWFGDGFAEVLCVQPFKETCNAKR</sequence>
<dbReference type="NCBIfam" id="TIGR00104">
    <property type="entry name" value="tRNA_TsaA"/>
    <property type="match status" value="1"/>
</dbReference>
<evidence type="ECO:0000313" key="13">
    <source>
        <dbReference type="Proteomes" id="UP000812440"/>
    </source>
</evidence>
<dbReference type="SUPFAM" id="SSF118196">
    <property type="entry name" value="YaeB-like"/>
    <property type="match status" value="1"/>
</dbReference>
<evidence type="ECO:0000313" key="12">
    <source>
        <dbReference type="EMBL" id="KAG8455020.1"/>
    </source>
</evidence>
<dbReference type="InterPro" id="IPR036413">
    <property type="entry name" value="YaeB-like_sf"/>
</dbReference>
<evidence type="ECO:0000256" key="8">
    <source>
        <dbReference type="ARBA" id="ARBA00079732"/>
    </source>
</evidence>
<dbReference type="PANTHER" id="PTHR12818">
    <property type="entry name" value="TRNA (ADENINE(37)-N6)-METHYLTRANSFERASE"/>
    <property type="match status" value="1"/>
</dbReference>
<dbReference type="FunFam" id="2.40.30.70:FF:000002">
    <property type="entry name" value="tRNA (Adenine(37)-N6)-methyltransferase isoform X1"/>
    <property type="match status" value="1"/>
</dbReference>
<evidence type="ECO:0000256" key="4">
    <source>
        <dbReference type="ARBA" id="ARBA00022694"/>
    </source>
</evidence>
<comment type="similarity">
    <text evidence="5">Belongs to the tRNA methyltransferase O family.</text>
</comment>
<comment type="catalytic activity">
    <reaction evidence="6">
        <text>N(6)-L-threonylcarbamoyladenosine(37) in tRNA + S-adenosyl-L-methionine = N(6)-methyl,N(6)-L-threonylcarbamoyladenosine(37) in tRNA + S-adenosyl-L-homocysteine + H(+)</text>
        <dbReference type="Rhea" id="RHEA:70027"/>
        <dbReference type="Rhea" id="RHEA-COMP:10163"/>
        <dbReference type="Rhea" id="RHEA-COMP:17808"/>
        <dbReference type="ChEBI" id="CHEBI:15378"/>
        <dbReference type="ChEBI" id="CHEBI:57856"/>
        <dbReference type="ChEBI" id="CHEBI:59789"/>
        <dbReference type="ChEBI" id="CHEBI:74418"/>
        <dbReference type="ChEBI" id="CHEBI:188470"/>
    </reaction>
    <physiologicalReaction direction="left-to-right" evidence="6">
        <dbReference type="Rhea" id="RHEA:70028"/>
    </physiologicalReaction>
</comment>
<keyword evidence="1" id="KW-0489">Methyltransferase</keyword>
<dbReference type="InterPro" id="IPR023370">
    <property type="entry name" value="TrmO-like_N"/>
</dbReference>
<evidence type="ECO:0000256" key="3">
    <source>
        <dbReference type="ARBA" id="ARBA00022691"/>
    </source>
</evidence>
<dbReference type="AlphaFoldDB" id="A0A8T2KHL5"/>
<dbReference type="GO" id="GO:0008168">
    <property type="term" value="F:methyltransferase activity"/>
    <property type="evidence" value="ECO:0007669"/>
    <property type="project" value="UniProtKB-KW"/>
</dbReference>
<comment type="caution">
    <text evidence="12">The sequence shown here is derived from an EMBL/GenBank/DDBJ whole genome shotgun (WGS) entry which is preliminary data.</text>
</comment>
<organism evidence="12 13">
    <name type="scientific">Hymenochirus boettgeri</name>
    <name type="common">Congo dwarf clawed frog</name>
    <dbReference type="NCBI Taxonomy" id="247094"/>
    <lineage>
        <taxon>Eukaryota</taxon>
        <taxon>Metazoa</taxon>
        <taxon>Chordata</taxon>
        <taxon>Craniata</taxon>
        <taxon>Vertebrata</taxon>
        <taxon>Euteleostomi</taxon>
        <taxon>Amphibia</taxon>
        <taxon>Batrachia</taxon>
        <taxon>Anura</taxon>
        <taxon>Pipoidea</taxon>
        <taxon>Pipidae</taxon>
        <taxon>Pipinae</taxon>
        <taxon>Hymenochirus</taxon>
    </lineage>
</organism>
<keyword evidence="2" id="KW-0808">Transferase</keyword>
<dbReference type="InterPro" id="IPR036414">
    <property type="entry name" value="YaeB_N_sf"/>
</dbReference>
<dbReference type="PROSITE" id="PS01318">
    <property type="entry name" value="TSAA_1"/>
    <property type="match status" value="1"/>
</dbReference>
<evidence type="ECO:0000256" key="2">
    <source>
        <dbReference type="ARBA" id="ARBA00022679"/>
    </source>
</evidence>
<dbReference type="InterPro" id="IPR023368">
    <property type="entry name" value="UPF0066_cons_site"/>
</dbReference>
<dbReference type="InterPro" id="IPR036770">
    <property type="entry name" value="Ankyrin_rpt-contain_sf"/>
</dbReference>
<feature type="repeat" description="ANK" evidence="9">
    <location>
        <begin position="7"/>
        <end position="34"/>
    </location>
</feature>
<evidence type="ECO:0000259" key="11">
    <source>
        <dbReference type="PROSITE" id="PS51668"/>
    </source>
</evidence>
<reference evidence="12" key="1">
    <citation type="thesis" date="2020" institute="ProQuest LLC" country="789 East Eisenhower Parkway, Ann Arbor, MI, USA">
        <title>Comparative Genomics and Chromosome Evolution.</title>
        <authorList>
            <person name="Mudd A.B."/>
        </authorList>
    </citation>
    <scope>NUCLEOTIDE SEQUENCE</scope>
    <source>
        <strain evidence="12">Female2</strain>
        <tissue evidence="12">Blood</tissue>
    </source>
</reference>
<evidence type="ECO:0000256" key="1">
    <source>
        <dbReference type="ARBA" id="ARBA00022603"/>
    </source>
</evidence>
<dbReference type="Pfam" id="PF01980">
    <property type="entry name" value="TrmO_N"/>
    <property type="match status" value="1"/>
</dbReference>
<dbReference type="Gene3D" id="2.40.30.70">
    <property type="entry name" value="YaeB-like"/>
    <property type="match status" value="1"/>
</dbReference>
<evidence type="ECO:0000256" key="5">
    <source>
        <dbReference type="ARBA" id="ARBA00033753"/>
    </source>
</evidence>
<dbReference type="PROSITE" id="PS50088">
    <property type="entry name" value="ANK_REPEAT"/>
    <property type="match status" value="1"/>
</dbReference>
<dbReference type="Pfam" id="PF12796">
    <property type="entry name" value="Ank_2"/>
    <property type="match status" value="1"/>
</dbReference>
<evidence type="ECO:0000256" key="6">
    <source>
        <dbReference type="ARBA" id="ARBA00051117"/>
    </source>
</evidence>
<dbReference type="InterPro" id="IPR002110">
    <property type="entry name" value="Ankyrin_rpt"/>
</dbReference>
<keyword evidence="9" id="KW-0040">ANK repeat</keyword>
<dbReference type="Gene3D" id="3.30.2310.10">
    <property type="entry name" value="YaeB-like"/>
    <property type="match status" value="1"/>
</dbReference>
<evidence type="ECO:0000256" key="9">
    <source>
        <dbReference type="PROSITE-ProRule" id="PRU00023"/>
    </source>
</evidence>
<name>A0A8T2KHL5_9PIPI</name>
<dbReference type="Gene3D" id="1.25.40.20">
    <property type="entry name" value="Ankyrin repeat-containing domain"/>
    <property type="match status" value="1"/>
</dbReference>
<keyword evidence="13" id="KW-1185">Reference proteome</keyword>
<dbReference type="SUPFAM" id="SSF48403">
    <property type="entry name" value="Ankyrin repeat"/>
    <property type="match status" value="1"/>
</dbReference>
<dbReference type="CDD" id="cd09281">
    <property type="entry name" value="UPF0066"/>
    <property type="match status" value="1"/>
</dbReference>
<dbReference type="OrthoDB" id="4882at2759"/>
<dbReference type="GO" id="GO:0032259">
    <property type="term" value="P:methylation"/>
    <property type="evidence" value="ECO:0007669"/>
    <property type="project" value="UniProtKB-KW"/>
</dbReference>
<feature type="region of interest" description="Disordered" evidence="10">
    <location>
        <begin position="485"/>
        <end position="505"/>
    </location>
</feature>
<evidence type="ECO:0000256" key="10">
    <source>
        <dbReference type="SAM" id="MobiDB-lite"/>
    </source>
</evidence>
<dbReference type="EMBL" id="JAACNH010000001">
    <property type="protein sequence ID" value="KAG8455020.1"/>
    <property type="molecule type" value="Genomic_DNA"/>
</dbReference>
<keyword evidence="4" id="KW-0819">tRNA processing</keyword>
<dbReference type="InterPro" id="IPR040372">
    <property type="entry name" value="YaeB-like"/>
</dbReference>
<keyword evidence="3" id="KW-0949">S-adenosyl-L-methionine</keyword>
<dbReference type="GO" id="GO:0008033">
    <property type="term" value="P:tRNA processing"/>
    <property type="evidence" value="ECO:0007669"/>
    <property type="project" value="UniProtKB-KW"/>
</dbReference>
<dbReference type="FunFam" id="3.30.2310.10:FF:000002">
    <property type="entry name" value="tRNA methyltransferase O"/>
    <property type="match status" value="1"/>
</dbReference>
<proteinExistence type="inferred from homology"/>
<dbReference type="PANTHER" id="PTHR12818:SF0">
    <property type="entry name" value="TRNA (ADENINE(37)-N6)-METHYLTRANSFERASE"/>
    <property type="match status" value="1"/>
</dbReference>
<accession>A0A8T2KHL5</accession>
<evidence type="ECO:0000256" key="7">
    <source>
        <dbReference type="ARBA" id="ARBA00068542"/>
    </source>
</evidence>
<gene>
    <name evidence="12" type="ORF">GDO86_001294</name>
</gene>